<dbReference type="Pfam" id="PF00593">
    <property type="entry name" value="TonB_dep_Rec_b-barrel"/>
    <property type="match status" value="1"/>
</dbReference>
<feature type="compositionally biased region" description="Acidic residues" evidence="10">
    <location>
        <begin position="41"/>
        <end position="50"/>
    </location>
</feature>
<dbReference type="Gene3D" id="2.170.130.10">
    <property type="entry name" value="TonB-dependent receptor, plug domain"/>
    <property type="match status" value="1"/>
</dbReference>
<keyword evidence="3 8" id="KW-1134">Transmembrane beta strand</keyword>
<proteinExistence type="inferred from homology"/>
<evidence type="ECO:0000256" key="5">
    <source>
        <dbReference type="ARBA" id="ARBA00023077"/>
    </source>
</evidence>
<keyword evidence="14" id="KW-0675">Receptor</keyword>
<evidence type="ECO:0000256" key="6">
    <source>
        <dbReference type="ARBA" id="ARBA00023136"/>
    </source>
</evidence>
<dbReference type="PANTHER" id="PTHR47234">
    <property type="match status" value="1"/>
</dbReference>
<keyword evidence="5 9" id="KW-0798">TonB box</keyword>
<dbReference type="Pfam" id="PF07715">
    <property type="entry name" value="Plug"/>
    <property type="match status" value="1"/>
</dbReference>
<comment type="similarity">
    <text evidence="8 9">Belongs to the TonB-dependent receptor family.</text>
</comment>
<dbReference type="Gene3D" id="2.40.170.20">
    <property type="entry name" value="TonB-dependent receptor, beta-barrel domain"/>
    <property type="match status" value="1"/>
</dbReference>
<evidence type="ECO:0000313" key="15">
    <source>
        <dbReference type="Proteomes" id="UP001459204"/>
    </source>
</evidence>
<feature type="domain" description="TonB-dependent receptor-like beta-barrel" evidence="12">
    <location>
        <begin position="435"/>
        <end position="973"/>
    </location>
</feature>
<keyword evidence="6 8" id="KW-0472">Membrane</keyword>
<keyword evidence="15" id="KW-1185">Reference proteome</keyword>
<accession>A0ABU9IYJ4</accession>
<keyword evidence="11" id="KW-0732">Signal</keyword>
<dbReference type="InterPro" id="IPR037066">
    <property type="entry name" value="Plug_dom_sf"/>
</dbReference>
<dbReference type="PROSITE" id="PS52016">
    <property type="entry name" value="TONB_DEPENDENT_REC_3"/>
    <property type="match status" value="1"/>
</dbReference>
<keyword evidence="7 8" id="KW-0998">Cell outer membrane</keyword>
<name>A0ABU9IYJ4_9GAMM</name>
<dbReference type="RefSeq" id="WP_341725231.1">
    <property type="nucleotide sequence ID" value="NZ_JBBWWT010000002.1"/>
</dbReference>
<evidence type="ECO:0000313" key="14">
    <source>
        <dbReference type="EMBL" id="MEL1264055.1"/>
    </source>
</evidence>
<dbReference type="EMBL" id="JBBWWT010000002">
    <property type="protein sequence ID" value="MEL1264055.1"/>
    <property type="molecule type" value="Genomic_DNA"/>
</dbReference>
<evidence type="ECO:0000256" key="9">
    <source>
        <dbReference type="RuleBase" id="RU003357"/>
    </source>
</evidence>
<reference evidence="14 15" key="1">
    <citation type="submission" date="2024-04" db="EMBL/GenBank/DDBJ databases">
        <title>Draft genome sequence of Pseudoxanthomonas putridarboris WD12.</title>
        <authorList>
            <person name="Oh J."/>
        </authorList>
    </citation>
    <scope>NUCLEOTIDE SEQUENCE [LARGE SCALE GENOMIC DNA]</scope>
    <source>
        <strain evidence="14 15">WD12</strain>
    </source>
</reference>
<comment type="subcellular location">
    <subcellularLocation>
        <location evidence="1 8">Cell outer membrane</location>
        <topology evidence="1 8">Multi-pass membrane protein</topology>
    </subcellularLocation>
</comment>
<evidence type="ECO:0000256" key="3">
    <source>
        <dbReference type="ARBA" id="ARBA00022452"/>
    </source>
</evidence>
<dbReference type="InterPro" id="IPR039426">
    <property type="entry name" value="TonB-dep_rcpt-like"/>
</dbReference>
<evidence type="ECO:0000256" key="1">
    <source>
        <dbReference type="ARBA" id="ARBA00004571"/>
    </source>
</evidence>
<keyword evidence="2 8" id="KW-0813">Transport</keyword>
<feature type="signal peptide" evidence="11">
    <location>
        <begin position="1"/>
        <end position="33"/>
    </location>
</feature>
<comment type="caution">
    <text evidence="14">The sequence shown here is derived from an EMBL/GenBank/DDBJ whole genome shotgun (WGS) entry which is preliminary data.</text>
</comment>
<evidence type="ECO:0000256" key="2">
    <source>
        <dbReference type="ARBA" id="ARBA00022448"/>
    </source>
</evidence>
<sequence length="1014" mass="110072">MSKSSRLTNRPHKNPLSLALATALLLPVGAVYAQSTGDNTEQSEEKEQEETTSSQTTTLQSVTVTGSRIARDTFNSVSPVQFIHREETTLAGFNSTAAVLQSNVVTGGSEQINNAFGGYVTDGGPGANTLSLRGLGATRTLLLLNGRRVAPAGSRGSVGSADLNVLPNIMIDRIEILKDGASSIYGSDAVAGVVNVITKTKVDGVSVEFQHNATQRGGGDETRWSAMMGKTGDRWRVSGSFEIYDRQELTIGDRDWAGNCPLPLYGRGADGRYGADDYIDPVTGEPKCWGLDAGGVTINTLGTAYFLGRPGLGNLGYYGTYAPEVLEFLPPGFDYFNRWRPNASITDGDIPGYEGVDYFGRDTYDPRMKKESLISPTTNYTGFLQGGVDLNAMGDAELYFELLAHRRESRQTGYLQHTIDYSPGSPLLGDLSWLPAFAAAPADGSTNGRPLAARAFIGWGLYQNWQEVDFYRATAGLRGNLGATWKYDGYASHARSDADYYTHNRLTDRYAKTLDVVSDGNGGFVCRDASDGCVAAPMLNADTLAGNLPQAYRDYVMQTTHGNTVYTESTVNFGVNGPLFDLPYGAVNAAFGLEYRRAEIDDSPDPNSVANNLYGFTASQPTRGKDSVSEAYAEIEVPLLSGLPGAQELTVNLSGRYTDYDSYGDDTTWKIGMLYTPVSWLSFRASRGTSFRAPALFEQYLGATSGFTASSGDPCNNWASKTGNVRDNCASLGLPNNFQQNSSITVLTRGGAETGLAAETSKALTAGVIIQPEFPEWFGDLSFAADYYDIEVNNGVARPSGAQVLNLCYGSSPADFAAGTGFCNLVTRNANNTLNVTTGYINVSTDKVRGWDFTARYVRDIGQGEFRATAQISHYLEQSGATFPTDPVRDYSGSLNAPEYTGQLDLSYKLRNWRVRYGLEWVDGINGYEYYEKYFDTDYRDTYQMKTDDYFLHSASLQYTGDDWAITGGVRNIADKAPPRISTSGAVAMIGNAPLYSGVDYLGRTFFVNFTKDF</sequence>
<organism evidence="14 15">
    <name type="scientific">Pseudoxanthomonas putridarboris</name>
    <dbReference type="NCBI Taxonomy" id="752605"/>
    <lineage>
        <taxon>Bacteria</taxon>
        <taxon>Pseudomonadati</taxon>
        <taxon>Pseudomonadota</taxon>
        <taxon>Gammaproteobacteria</taxon>
        <taxon>Lysobacterales</taxon>
        <taxon>Lysobacteraceae</taxon>
        <taxon>Pseudoxanthomonas</taxon>
    </lineage>
</organism>
<feature type="domain" description="TonB-dependent receptor plug" evidence="13">
    <location>
        <begin position="77"/>
        <end position="193"/>
    </location>
</feature>
<feature type="chain" id="PRO_5046434968" evidence="11">
    <location>
        <begin position="34"/>
        <end position="1014"/>
    </location>
</feature>
<keyword evidence="4 8" id="KW-0812">Transmembrane</keyword>
<evidence type="ECO:0000256" key="7">
    <source>
        <dbReference type="ARBA" id="ARBA00023237"/>
    </source>
</evidence>
<dbReference type="PANTHER" id="PTHR47234:SF1">
    <property type="entry name" value="TONB-DEPENDENT RECEPTOR"/>
    <property type="match status" value="1"/>
</dbReference>
<evidence type="ECO:0000256" key="10">
    <source>
        <dbReference type="SAM" id="MobiDB-lite"/>
    </source>
</evidence>
<evidence type="ECO:0000259" key="12">
    <source>
        <dbReference type="Pfam" id="PF00593"/>
    </source>
</evidence>
<gene>
    <name evidence="14" type="ORF">AAD027_06670</name>
</gene>
<evidence type="ECO:0000256" key="8">
    <source>
        <dbReference type="PROSITE-ProRule" id="PRU01360"/>
    </source>
</evidence>
<feature type="region of interest" description="Disordered" evidence="10">
    <location>
        <begin position="35"/>
        <end position="64"/>
    </location>
</feature>
<dbReference type="Proteomes" id="UP001459204">
    <property type="component" value="Unassembled WGS sequence"/>
</dbReference>
<dbReference type="InterPro" id="IPR000531">
    <property type="entry name" value="Beta-barrel_TonB"/>
</dbReference>
<protein>
    <submittedName>
        <fullName evidence="14">TonB-dependent receptor</fullName>
    </submittedName>
</protein>
<evidence type="ECO:0000256" key="11">
    <source>
        <dbReference type="SAM" id="SignalP"/>
    </source>
</evidence>
<evidence type="ECO:0000259" key="13">
    <source>
        <dbReference type="Pfam" id="PF07715"/>
    </source>
</evidence>
<dbReference type="InterPro" id="IPR036942">
    <property type="entry name" value="Beta-barrel_TonB_sf"/>
</dbReference>
<dbReference type="SUPFAM" id="SSF56935">
    <property type="entry name" value="Porins"/>
    <property type="match status" value="1"/>
</dbReference>
<evidence type="ECO:0000256" key="4">
    <source>
        <dbReference type="ARBA" id="ARBA00022692"/>
    </source>
</evidence>
<feature type="compositionally biased region" description="Low complexity" evidence="10">
    <location>
        <begin position="51"/>
        <end position="64"/>
    </location>
</feature>
<dbReference type="InterPro" id="IPR012910">
    <property type="entry name" value="Plug_dom"/>
</dbReference>